<protein>
    <recommendedName>
        <fullName evidence="5">IST1-like protein</fullName>
    </recommendedName>
</protein>
<evidence type="ECO:0000256" key="1">
    <source>
        <dbReference type="ARBA" id="ARBA00005536"/>
    </source>
</evidence>
<gene>
    <name evidence="3" type="ORF">Tsubulata_046421</name>
</gene>
<dbReference type="InterPro" id="IPR005061">
    <property type="entry name" value="Ist1"/>
</dbReference>
<feature type="compositionally biased region" description="Basic residues" evidence="2">
    <location>
        <begin position="309"/>
        <end position="319"/>
    </location>
</feature>
<dbReference type="AlphaFoldDB" id="A0A9Q0JQB1"/>
<dbReference type="Proteomes" id="UP001141552">
    <property type="component" value="Unassembled WGS sequence"/>
</dbReference>
<reference evidence="3" key="1">
    <citation type="submission" date="2022-02" db="EMBL/GenBank/DDBJ databases">
        <authorList>
            <person name="Henning P.M."/>
            <person name="McCubbin A.G."/>
            <person name="Shore J.S."/>
        </authorList>
    </citation>
    <scope>NUCLEOTIDE SEQUENCE</scope>
    <source>
        <strain evidence="3">F60SS</strain>
        <tissue evidence="3">Leaves</tissue>
    </source>
</reference>
<dbReference type="FunFam" id="1.20.1260.60:FF:000002">
    <property type="entry name" value="Vacuolar protein sorting-associated protein IST1"/>
    <property type="match status" value="1"/>
</dbReference>
<dbReference type="EMBL" id="JAKUCV010000085">
    <property type="protein sequence ID" value="KAJ4851311.1"/>
    <property type="molecule type" value="Genomic_DNA"/>
</dbReference>
<dbReference type="GO" id="GO:0015031">
    <property type="term" value="P:protein transport"/>
    <property type="evidence" value="ECO:0007669"/>
    <property type="project" value="InterPro"/>
</dbReference>
<evidence type="ECO:0008006" key="5">
    <source>
        <dbReference type="Google" id="ProtNLM"/>
    </source>
</evidence>
<feature type="compositionally biased region" description="Polar residues" evidence="2">
    <location>
        <begin position="320"/>
        <end position="332"/>
    </location>
</feature>
<proteinExistence type="inferred from homology"/>
<keyword evidence="4" id="KW-1185">Reference proteome</keyword>
<dbReference type="OrthoDB" id="29853at2759"/>
<reference evidence="3" key="2">
    <citation type="journal article" date="2023" name="Plants (Basel)">
        <title>Annotation of the Turnera subulata (Passifloraceae) Draft Genome Reveals the S-Locus Evolved after the Divergence of Turneroideae from Passifloroideae in a Stepwise Manner.</title>
        <authorList>
            <person name="Henning P.M."/>
            <person name="Roalson E.H."/>
            <person name="Mir W."/>
            <person name="McCubbin A.G."/>
            <person name="Shore J.S."/>
        </authorList>
    </citation>
    <scope>NUCLEOTIDE SEQUENCE</scope>
    <source>
        <strain evidence="3">F60SS</strain>
    </source>
</reference>
<dbReference type="Gene3D" id="1.20.1260.60">
    <property type="entry name" value="Vacuolar protein sorting-associated protein Ist1"/>
    <property type="match status" value="1"/>
</dbReference>
<evidence type="ECO:0000313" key="4">
    <source>
        <dbReference type="Proteomes" id="UP001141552"/>
    </source>
</evidence>
<organism evidence="3 4">
    <name type="scientific">Turnera subulata</name>
    <dbReference type="NCBI Taxonomy" id="218843"/>
    <lineage>
        <taxon>Eukaryota</taxon>
        <taxon>Viridiplantae</taxon>
        <taxon>Streptophyta</taxon>
        <taxon>Embryophyta</taxon>
        <taxon>Tracheophyta</taxon>
        <taxon>Spermatophyta</taxon>
        <taxon>Magnoliopsida</taxon>
        <taxon>eudicotyledons</taxon>
        <taxon>Gunneridae</taxon>
        <taxon>Pentapetalae</taxon>
        <taxon>rosids</taxon>
        <taxon>fabids</taxon>
        <taxon>Malpighiales</taxon>
        <taxon>Passifloraceae</taxon>
        <taxon>Turnera</taxon>
    </lineage>
</organism>
<feature type="region of interest" description="Disordered" evidence="2">
    <location>
        <begin position="183"/>
        <end position="414"/>
    </location>
</feature>
<comment type="similarity">
    <text evidence="1">Belongs to the IST1 family.</text>
</comment>
<name>A0A9Q0JQB1_9ROSI</name>
<dbReference type="Pfam" id="PF03398">
    <property type="entry name" value="Ist1"/>
    <property type="match status" value="1"/>
</dbReference>
<dbReference type="PANTHER" id="PTHR12161">
    <property type="entry name" value="IST1 FAMILY MEMBER"/>
    <property type="match status" value="1"/>
</dbReference>
<feature type="compositionally biased region" description="Polar residues" evidence="2">
    <location>
        <begin position="226"/>
        <end position="245"/>
    </location>
</feature>
<dbReference type="InterPro" id="IPR042277">
    <property type="entry name" value="IST1-like"/>
</dbReference>
<sequence length="455" mass="50782">MFHGLIKPKFYSKCKSALKTTKTRLEALKKKKHAVAKYLRNDMAELIKTGLDYNAYCRAEGLLAEENLIACYNLIEHFCAGISANLSVMNKQKECPDDCKEAVQSLIYATARFSEFPELKELRTQFLERYGTCLEPFVSKEFVELLKQKQVTKEVKLELMHGIAKEYRIEWDAKFLEQKLFKPPPQQHDQHGPRLSVNSEAERKSAPDDRWRQQISIETDLFSGSGRDSSTDQDSLMASPSSVESASDEEMDSKKQGSGRFGPPPYVIKSDTRKEEIKTTGSTKPADNNVAAAGNGQPHHRTTGESKPRPKSVRSRHSRPQPTSGAEDNNGNQRDEEEKMLDNLLVHYSKKESPPSLDQPTKPNQYLKPPPGWKGNNNDIGEATALGKAQSELPLPPGRTATSYPEALGPDEKARRHNNNQATVAFQAETLSGNGHPPDFDELAARVAAFKGTGR</sequence>
<evidence type="ECO:0000256" key="2">
    <source>
        <dbReference type="SAM" id="MobiDB-lite"/>
    </source>
</evidence>
<feature type="compositionally biased region" description="Basic and acidic residues" evidence="2">
    <location>
        <begin position="200"/>
        <end position="212"/>
    </location>
</feature>
<accession>A0A9Q0JQB1</accession>
<evidence type="ECO:0000313" key="3">
    <source>
        <dbReference type="EMBL" id="KAJ4851311.1"/>
    </source>
</evidence>
<comment type="caution">
    <text evidence="3">The sequence shown here is derived from an EMBL/GenBank/DDBJ whole genome shotgun (WGS) entry which is preliminary data.</text>
</comment>
<dbReference type="PANTHER" id="PTHR12161:SF60">
    <property type="entry name" value="REGULATOR OF VPS4 ACTIVITY IN THE MVB PATHWAY PROTEIN"/>
    <property type="match status" value="1"/>
</dbReference>